<feature type="domain" description="ThuA-like" evidence="1">
    <location>
        <begin position="55"/>
        <end position="267"/>
    </location>
</feature>
<dbReference type="SUPFAM" id="SSF52317">
    <property type="entry name" value="Class I glutamine amidotransferase-like"/>
    <property type="match status" value="1"/>
</dbReference>
<protein>
    <submittedName>
        <fullName evidence="2">ThuA domain-containing protein</fullName>
    </submittedName>
</protein>
<dbReference type="PANTHER" id="PTHR40469">
    <property type="entry name" value="SECRETED GLYCOSYL HYDROLASE"/>
    <property type="match status" value="1"/>
</dbReference>
<dbReference type="Pfam" id="PF06283">
    <property type="entry name" value="ThuA"/>
    <property type="match status" value="1"/>
</dbReference>
<evidence type="ECO:0000259" key="1">
    <source>
        <dbReference type="Pfam" id="PF06283"/>
    </source>
</evidence>
<dbReference type="Proteomes" id="UP001566331">
    <property type="component" value="Unassembled WGS sequence"/>
</dbReference>
<organism evidence="2 3">
    <name type="scientific">Luteimonas salinilitoris</name>
    <dbReference type="NCBI Taxonomy" id="3237697"/>
    <lineage>
        <taxon>Bacteria</taxon>
        <taxon>Pseudomonadati</taxon>
        <taxon>Pseudomonadota</taxon>
        <taxon>Gammaproteobacteria</taxon>
        <taxon>Lysobacterales</taxon>
        <taxon>Lysobacteraceae</taxon>
        <taxon>Luteimonas</taxon>
    </lineage>
</organism>
<evidence type="ECO:0000313" key="3">
    <source>
        <dbReference type="Proteomes" id="UP001566331"/>
    </source>
</evidence>
<comment type="caution">
    <text evidence="2">The sequence shown here is derived from an EMBL/GenBank/DDBJ whole genome shotgun (WGS) entry which is preliminary data.</text>
</comment>
<dbReference type="InterPro" id="IPR029062">
    <property type="entry name" value="Class_I_gatase-like"/>
</dbReference>
<sequence length="274" mass="29457">MSAGSSVFSTDARRASSEARRAAGALVGLAAAAALWLSPAPEAVSASPQDDPDVRVLVFTKTAGFRHNSIPDAVAALRELGAEHGIAIVHSEDGASFTDANLAGYRAVVFANTTQDVLDASQQAAMEAFIRNGGGFLGLHSASDTEYDWPWYGELVGAWFDGHPPGLQTSRVHLADPATVGIGSDDKPWQVTDEFYNFRRNPREQVRVIAALEPSDYIGSTMGGDHPITWCREYDGGRTWYTGLGHDSRLYADAVFLRHVARGLRYVTGIDDAC</sequence>
<reference evidence="2 3" key="1">
    <citation type="submission" date="2024-07" db="EMBL/GenBank/DDBJ databases">
        <title>Luteimonas salilacus sp. nov., isolated from the shore soil of Salt Lake in Tibet of China.</title>
        <authorList>
            <person name="Zhang X."/>
            <person name="Li A."/>
        </authorList>
    </citation>
    <scope>NUCLEOTIDE SEQUENCE [LARGE SCALE GENOMIC DNA]</scope>
    <source>
        <strain evidence="2 3">B3-2-R+30</strain>
    </source>
</reference>
<dbReference type="RefSeq" id="WP_370564553.1">
    <property type="nucleotide sequence ID" value="NZ_JBFWIB010000009.1"/>
</dbReference>
<dbReference type="InterPro" id="IPR029010">
    <property type="entry name" value="ThuA-like"/>
</dbReference>
<dbReference type="EMBL" id="JBFWIC010000039">
    <property type="protein sequence ID" value="MEZ0476554.1"/>
    <property type="molecule type" value="Genomic_DNA"/>
</dbReference>
<evidence type="ECO:0000313" key="2">
    <source>
        <dbReference type="EMBL" id="MEZ0476554.1"/>
    </source>
</evidence>
<proteinExistence type="predicted"/>
<keyword evidence="3" id="KW-1185">Reference proteome</keyword>
<dbReference type="PANTHER" id="PTHR40469:SF2">
    <property type="entry name" value="GALACTOSE-BINDING DOMAIN-LIKE SUPERFAMILY PROTEIN"/>
    <property type="match status" value="1"/>
</dbReference>
<name>A0ABV4HYW2_9GAMM</name>
<dbReference type="Gene3D" id="3.40.50.880">
    <property type="match status" value="1"/>
</dbReference>
<gene>
    <name evidence="2" type="ORF">AB6713_18330</name>
</gene>
<accession>A0ABV4HYW2</accession>